<dbReference type="GO" id="GO:0008010">
    <property type="term" value="F:structural constituent of chitin-based larval cuticle"/>
    <property type="evidence" value="ECO:0007669"/>
    <property type="project" value="TreeGrafter"/>
</dbReference>
<dbReference type="PROSITE" id="PS51155">
    <property type="entry name" value="CHIT_BIND_RR_2"/>
    <property type="match status" value="1"/>
</dbReference>
<name>A0AAV2RX80_MEGNR</name>
<dbReference type="PANTHER" id="PTHR10380:SF196">
    <property type="entry name" value="CUTICULAR PROTEIN 72EA"/>
    <property type="match status" value="1"/>
</dbReference>
<keyword evidence="1 2" id="KW-0193">Cuticle</keyword>
<accession>A0AAV2RX80</accession>
<proteinExistence type="predicted"/>
<sequence length="471" mass="49615">SFVICTLRENQAKIQKYLRKQTHICLVSRNNQDPMIKDRLTGLGCGHWPHLRCYFDSGVARGIPVIFTVCAKKCKGENMIVCAALSAAAFPWRPFHRETQATVSPADSFSTVVNMNALSRAIHSLTDISCPKTGVNLNTEILIGLCALGTNAYFIPYPAPYHHGAAFSPLSYGLNNPLTFVAQPKTASFIQPVTTPVAAPITYAAPAIYAAPVPVASPTLTKFHAQDELGQYNYGHHGGPSSHNEVRDAFGTVRGQYNYIDSDGKVQQTNYVADAGGFRVAATNLPIAPEQPESLYLNPPKPVEDTPEVAAAKADHQMAITAAKSASAPAEDTTVEGATVTARRKRSVGSVAIHAAVAPALAYGHAIAPPAVAPAVTYAANPAVTFAAAPHAIAPPAVAPGVTYAAGHAFAPHMTYAAGHAIAPHMPYAVGSHAFAPGAVTYAAAGQAVPRDATLMRIENNPGHAVSYRVY</sequence>
<evidence type="ECO:0000313" key="4">
    <source>
        <dbReference type="Proteomes" id="UP001497623"/>
    </source>
</evidence>
<feature type="non-terminal residue" evidence="3">
    <location>
        <position position="471"/>
    </location>
</feature>
<organism evidence="3 4">
    <name type="scientific">Meganyctiphanes norvegica</name>
    <name type="common">Northern krill</name>
    <name type="synonym">Thysanopoda norvegica</name>
    <dbReference type="NCBI Taxonomy" id="48144"/>
    <lineage>
        <taxon>Eukaryota</taxon>
        <taxon>Metazoa</taxon>
        <taxon>Ecdysozoa</taxon>
        <taxon>Arthropoda</taxon>
        <taxon>Crustacea</taxon>
        <taxon>Multicrustacea</taxon>
        <taxon>Malacostraca</taxon>
        <taxon>Eumalacostraca</taxon>
        <taxon>Eucarida</taxon>
        <taxon>Euphausiacea</taxon>
        <taxon>Euphausiidae</taxon>
        <taxon>Meganyctiphanes</taxon>
    </lineage>
</organism>
<evidence type="ECO:0000256" key="2">
    <source>
        <dbReference type="PROSITE-ProRule" id="PRU00497"/>
    </source>
</evidence>
<dbReference type="PROSITE" id="PS00233">
    <property type="entry name" value="CHIT_BIND_RR_1"/>
    <property type="match status" value="1"/>
</dbReference>
<reference evidence="3 4" key="1">
    <citation type="submission" date="2024-05" db="EMBL/GenBank/DDBJ databases">
        <authorList>
            <person name="Wallberg A."/>
        </authorList>
    </citation>
    <scope>NUCLEOTIDE SEQUENCE [LARGE SCALE GENOMIC DNA]</scope>
</reference>
<comment type="caution">
    <text evidence="3">The sequence shown here is derived from an EMBL/GenBank/DDBJ whole genome shotgun (WGS) entry which is preliminary data.</text>
</comment>
<gene>
    <name evidence="3" type="ORF">MNOR_LOCUS30545</name>
</gene>
<dbReference type="InterPro" id="IPR050468">
    <property type="entry name" value="Cuticle_Struct_Prot"/>
</dbReference>
<feature type="non-terminal residue" evidence="3">
    <location>
        <position position="1"/>
    </location>
</feature>
<dbReference type="EMBL" id="CAXKWB010037557">
    <property type="protein sequence ID" value="CAL4150179.1"/>
    <property type="molecule type" value="Genomic_DNA"/>
</dbReference>
<dbReference type="PANTHER" id="PTHR10380">
    <property type="entry name" value="CUTICLE PROTEIN"/>
    <property type="match status" value="1"/>
</dbReference>
<dbReference type="Pfam" id="PF00379">
    <property type="entry name" value="Chitin_bind_4"/>
    <property type="match status" value="1"/>
</dbReference>
<dbReference type="GO" id="GO:0062129">
    <property type="term" value="C:chitin-based extracellular matrix"/>
    <property type="evidence" value="ECO:0007669"/>
    <property type="project" value="TreeGrafter"/>
</dbReference>
<keyword evidence="4" id="KW-1185">Reference proteome</keyword>
<evidence type="ECO:0000313" key="3">
    <source>
        <dbReference type="EMBL" id="CAL4150179.1"/>
    </source>
</evidence>
<evidence type="ECO:0000256" key="1">
    <source>
        <dbReference type="ARBA" id="ARBA00022460"/>
    </source>
</evidence>
<dbReference type="Proteomes" id="UP001497623">
    <property type="component" value="Unassembled WGS sequence"/>
</dbReference>
<dbReference type="InterPro" id="IPR031311">
    <property type="entry name" value="CHIT_BIND_RR_consensus"/>
</dbReference>
<protein>
    <recommendedName>
        <fullName evidence="5">Cuticle protein</fullName>
    </recommendedName>
</protein>
<evidence type="ECO:0008006" key="5">
    <source>
        <dbReference type="Google" id="ProtNLM"/>
    </source>
</evidence>
<dbReference type="AlphaFoldDB" id="A0AAV2RX80"/>
<dbReference type="InterPro" id="IPR000618">
    <property type="entry name" value="Insect_cuticle"/>
</dbReference>